<comment type="caution">
    <text evidence="3">The sequence shown here is derived from an EMBL/GenBank/DDBJ whole genome shotgun (WGS) entry which is preliminary data.</text>
</comment>
<evidence type="ECO:0000256" key="1">
    <source>
        <dbReference type="SAM" id="MobiDB-lite"/>
    </source>
</evidence>
<evidence type="ECO:0000313" key="3">
    <source>
        <dbReference type="EMBL" id="KAH7132402.1"/>
    </source>
</evidence>
<dbReference type="OrthoDB" id="3642468at2759"/>
<feature type="region of interest" description="Disordered" evidence="1">
    <location>
        <begin position="1"/>
        <end position="46"/>
    </location>
</feature>
<organism evidence="3 4">
    <name type="scientific">Dendryphion nanum</name>
    <dbReference type="NCBI Taxonomy" id="256645"/>
    <lineage>
        <taxon>Eukaryota</taxon>
        <taxon>Fungi</taxon>
        <taxon>Dikarya</taxon>
        <taxon>Ascomycota</taxon>
        <taxon>Pezizomycotina</taxon>
        <taxon>Dothideomycetes</taxon>
        <taxon>Pleosporomycetidae</taxon>
        <taxon>Pleosporales</taxon>
        <taxon>Torulaceae</taxon>
        <taxon>Dendryphion</taxon>
    </lineage>
</organism>
<feature type="region of interest" description="Disordered" evidence="1">
    <location>
        <begin position="232"/>
        <end position="257"/>
    </location>
</feature>
<accession>A0A9P9E8B3</accession>
<feature type="compositionally biased region" description="Basic residues" evidence="1">
    <location>
        <begin position="232"/>
        <end position="241"/>
    </location>
</feature>
<dbReference type="Proteomes" id="UP000700596">
    <property type="component" value="Unassembled WGS sequence"/>
</dbReference>
<keyword evidence="4" id="KW-1185">Reference proteome</keyword>
<dbReference type="SMART" id="SM00256">
    <property type="entry name" value="FBOX"/>
    <property type="match status" value="1"/>
</dbReference>
<dbReference type="InterPro" id="IPR001810">
    <property type="entry name" value="F-box_dom"/>
</dbReference>
<dbReference type="EMBL" id="JAGMWT010000003">
    <property type="protein sequence ID" value="KAH7132402.1"/>
    <property type="molecule type" value="Genomic_DNA"/>
</dbReference>
<proteinExistence type="predicted"/>
<dbReference type="InterPro" id="IPR036047">
    <property type="entry name" value="F-box-like_dom_sf"/>
</dbReference>
<dbReference type="Gene3D" id="1.20.1280.50">
    <property type="match status" value="1"/>
</dbReference>
<name>A0A9P9E8B3_9PLEO</name>
<dbReference type="CDD" id="cd09917">
    <property type="entry name" value="F-box_SF"/>
    <property type="match status" value="1"/>
</dbReference>
<gene>
    <name evidence="3" type="ORF">B0J11DRAFT_557105</name>
</gene>
<dbReference type="SUPFAM" id="SSF81383">
    <property type="entry name" value="F-box domain"/>
    <property type="match status" value="1"/>
</dbReference>
<evidence type="ECO:0000313" key="4">
    <source>
        <dbReference type="Proteomes" id="UP000700596"/>
    </source>
</evidence>
<feature type="domain" description="F-box" evidence="2">
    <location>
        <begin position="44"/>
        <end position="96"/>
    </location>
</feature>
<sequence length="328" mass="38169">MQRSISDGEDEPLVDTTLAIPLHSKRTSRMQRKQEKRDKKQKAKPTLDQLPTEIVLEILKYVRPSEVFDFSLVNRRFRSLVQANANVIGDSLIRRRYPLVVQCFPLPRKLCDLESSVQALLMDPKRQQQKNIHKAQYQHIQMFDPQVLCSCLTCILAWNNLSLILDFAHWQNNLDGGQPIPMIPRGQSPLWNRELVNRHADMVRAALNSPLWHARILERHLASMVRSIKRHRANKGNKRRHVEMSTEEAASGTDEFLEKNGPASDAFPFHRDEYYMLESYMPLRWWKTINQKWIYLMPGSHDSDIAYLIQGKQRVTGHGLFAEPISTQ</sequence>
<protein>
    <recommendedName>
        <fullName evidence="2">F-box domain-containing protein</fullName>
    </recommendedName>
</protein>
<evidence type="ECO:0000259" key="2">
    <source>
        <dbReference type="PROSITE" id="PS50181"/>
    </source>
</evidence>
<dbReference type="Pfam" id="PF00646">
    <property type="entry name" value="F-box"/>
    <property type="match status" value="1"/>
</dbReference>
<dbReference type="PROSITE" id="PS50181">
    <property type="entry name" value="FBOX"/>
    <property type="match status" value="1"/>
</dbReference>
<reference evidence="3" key="1">
    <citation type="journal article" date="2021" name="Nat. Commun.">
        <title>Genetic determinants of endophytism in the Arabidopsis root mycobiome.</title>
        <authorList>
            <person name="Mesny F."/>
            <person name="Miyauchi S."/>
            <person name="Thiergart T."/>
            <person name="Pickel B."/>
            <person name="Atanasova L."/>
            <person name="Karlsson M."/>
            <person name="Huettel B."/>
            <person name="Barry K.W."/>
            <person name="Haridas S."/>
            <person name="Chen C."/>
            <person name="Bauer D."/>
            <person name="Andreopoulos W."/>
            <person name="Pangilinan J."/>
            <person name="LaButti K."/>
            <person name="Riley R."/>
            <person name="Lipzen A."/>
            <person name="Clum A."/>
            <person name="Drula E."/>
            <person name="Henrissat B."/>
            <person name="Kohler A."/>
            <person name="Grigoriev I.V."/>
            <person name="Martin F.M."/>
            <person name="Hacquard S."/>
        </authorList>
    </citation>
    <scope>NUCLEOTIDE SEQUENCE</scope>
    <source>
        <strain evidence="3">MPI-CAGE-CH-0243</strain>
    </source>
</reference>
<dbReference type="AlphaFoldDB" id="A0A9P9E8B3"/>